<dbReference type="PRINTS" id="PR00682">
    <property type="entry name" value="IPNSYNTHASE"/>
</dbReference>
<dbReference type="AlphaFoldDB" id="A0A068S2D9"/>
<dbReference type="GO" id="GO:0046872">
    <property type="term" value="F:metal ion binding"/>
    <property type="evidence" value="ECO:0007669"/>
    <property type="project" value="UniProtKB-KW"/>
</dbReference>
<reference evidence="3" key="1">
    <citation type="submission" date="2013-08" db="EMBL/GenBank/DDBJ databases">
        <title>Gene expansion shapes genome architecture in the human pathogen Lichtheimia corymbifera: an evolutionary genomics analysis in the ancient terrestrial Mucorales (Mucoromycotina).</title>
        <authorList>
            <person name="Schwartze V.U."/>
            <person name="Winter S."/>
            <person name="Shelest E."/>
            <person name="Marcet-Houben M."/>
            <person name="Horn F."/>
            <person name="Wehner S."/>
            <person name="Hoffmann K."/>
            <person name="Riege K."/>
            <person name="Sammeth M."/>
            <person name="Nowrousian M."/>
            <person name="Valiante V."/>
            <person name="Linde J."/>
            <person name="Jacobsen I.D."/>
            <person name="Marz M."/>
            <person name="Brakhage A.A."/>
            <person name="Gabaldon T."/>
            <person name="Bocker S."/>
            <person name="Voigt K."/>
        </authorList>
    </citation>
    <scope>NUCLEOTIDE SEQUENCE [LARGE SCALE GENOMIC DNA]</scope>
    <source>
        <strain evidence="3">FSU 9682</strain>
    </source>
</reference>
<proteinExistence type="inferred from homology"/>
<dbReference type="InterPro" id="IPR027443">
    <property type="entry name" value="IPNS-like_sf"/>
</dbReference>
<dbReference type="Gene3D" id="2.60.120.330">
    <property type="entry name" value="B-lactam Antibiotic, Isopenicillin N Synthase, Chain"/>
    <property type="match status" value="1"/>
</dbReference>
<dbReference type="GO" id="GO:0016491">
    <property type="term" value="F:oxidoreductase activity"/>
    <property type="evidence" value="ECO:0007669"/>
    <property type="project" value="UniProtKB-KW"/>
</dbReference>
<sequence>MVFDPQLNIPILDLSQYRPSDPSSQADTYSFLEQLHTAMRDVGFFYIKNHGVSEKLQQDSLELTKTFFALPVEEKLKIETVNSPHFRGYARLDSETTNYKQDHREQLDIAREQPPVSMDAPYYLHMQGPNQWPKDPPELKETILEFMNELTKVARLLLSAMVKSVKVIDHDSFMNMFTDDACTVRMKLASYPAGSVETTEDGGWGVGPHKDYGIVTVLLQDQVGGLQVQTHHGEWVDVTPTPNTFVVNIGEVFERLTRKRFVATTHRVKVSDKHRYSLPLFLGPRLDARIPELVDDGEPAKEVTDVKQDQLLQDPIYGVNQINGYLRSHKRVAARWYHYDEQTQEWKRRMTPFIA</sequence>
<dbReference type="InterPro" id="IPR044861">
    <property type="entry name" value="IPNS-like_FE2OG_OXY"/>
</dbReference>
<dbReference type="Pfam" id="PF03171">
    <property type="entry name" value="2OG-FeII_Oxy"/>
    <property type="match status" value="1"/>
</dbReference>
<dbReference type="InterPro" id="IPR026992">
    <property type="entry name" value="DIOX_N"/>
</dbReference>
<dbReference type="EMBL" id="CBTN010000037">
    <property type="protein sequence ID" value="CDH56449.1"/>
    <property type="molecule type" value="Genomic_DNA"/>
</dbReference>
<dbReference type="Proteomes" id="UP000027586">
    <property type="component" value="Unassembled WGS sequence"/>
</dbReference>
<dbReference type="SUPFAM" id="SSF51197">
    <property type="entry name" value="Clavaminate synthase-like"/>
    <property type="match status" value="1"/>
</dbReference>
<comment type="similarity">
    <text evidence="1">Belongs to the iron/ascorbate-dependent oxidoreductase family.</text>
</comment>
<keyword evidence="4" id="KW-1185">Reference proteome</keyword>
<dbReference type="PROSITE" id="PS51471">
    <property type="entry name" value="FE2OG_OXY"/>
    <property type="match status" value="1"/>
</dbReference>
<evidence type="ECO:0000256" key="1">
    <source>
        <dbReference type="RuleBase" id="RU003682"/>
    </source>
</evidence>
<keyword evidence="1" id="KW-0560">Oxidoreductase</keyword>
<evidence type="ECO:0000313" key="4">
    <source>
        <dbReference type="Proteomes" id="UP000027586"/>
    </source>
</evidence>
<evidence type="ECO:0000313" key="3">
    <source>
        <dbReference type="EMBL" id="CDH56449.1"/>
    </source>
</evidence>
<keyword evidence="1" id="KW-0479">Metal-binding</keyword>
<accession>A0A068S2D9</accession>
<organism evidence="3 4">
    <name type="scientific">Lichtheimia corymbifera JMRC:FSU:9682</name>
    <dbReference type="NCBI Taxonomy" id="1263082"/>
    <lineage>
        <taxon>Eukaryota</taxon>
        <taxon>Fungi</taxon>
        <taxon>Fungi incertae sedis</taxon>
        <taxon>Mucoromycota</taxon>
        <taxon>Mucoromycotina</taxon>
        <taxon>Mucoromycetes</taxon>
        <taxon>Mucorales</taxon>
        <taxon>Lichtheimiaceae</taxon>
        <taxon>Lichtheimia</taxon>
    </lineage>
</organism>
<dbReference type="InterPro" id="IPR050231">
    <property type="entry name" value="Iron_ascorbate_oxido_reductase"/>
</dbReference>
<name>A0A068S2D9_9FUNG</name>
<dbReference type="STRING" id="1263082.A0A068S2D9"/>
<gene>
    <name evidence="3" type="ORF">LCOR_07498.1</name>
</gene>
<feature type="domain" description="Fe2OG dioxygenase" evidence="2">
    <location>
        <begin position="182"/>
        <end position="284"/>
    </location>
</feature>
<dbReference type="OrthoDB" id="288590at2759"/>
<comment type="caution">
    <text evidence="3">The sequence shown here is derived from an EMBL/GenBank/DDBJ whole genome shotgun (WGS) entry which is preliminary data.</text>
</comment>
<dbReference type="Pfam" id="PF14226">
    <property type="entry name" value="DIOX_N"/>
    <property type="match status" value="1"/>
</dbReference>
<keyword evidence="1" id="KW-0408">Iron</keyword>
<dbReference type="PANTHER" id="PTHR47990">
    <property type="entry name" value="2-OXOGLUTARATE (2OG) AND FE(II)-DEPENDENT OXYGENASE SUPERFAMILY PROTEIN-RELATED"/>
    <property type="match status" value="1"/>
</dbReference>
<protein>
    <submittedName>
        <fullName evidence="3">Iron ascorbate oxidoreductase family protein</fullName>
    </submittedName>
</protein>
<dbReference type="VEuPathDB" id="FungiDB:LCOR_07498.1"/>
<evidence type="ECO:0000259" key="2">
    <source>
        <dbReference type="PROSITE" id="PS51471"/>
    </source>
</evidence>
<dbReference type="InterPro" id="IPR005123">
    <property type="entry name" value="Oxoglu/Fe-dep_dioxygenase_dom"/>
</dbReference>